<comment type="caution">
    <text evidence="2">The sequence shown here is derived from an EMBL/GenBank/DDBJ whole genome shotgun (WGS) entry which is preliminary data.</text>
</comment>
<feature type="region of interest" description="Disordered" evidence="1">
    <location>
        <begin position="1770"/>
        <end position="1798"/>
    </location>
</feature>
<accession>A0A1Q9BXV8</accession>
<organism evidence="2 3">
    <name type="scientific">Symbiodinium microadriaticum</name>
    <name type="common">Dinoflagellate</name>
    <name type="synonym">Zooxanthella microadriatica</name>
    <dbReference type="NCBI Taxonomy" id="2951"/>
    <lineage>
        <taxon>Eukaryota</taxon>
        <taxon>Sar</taxon>
        <taxon>Alveolata</taxon>
        <taxon>Dinophyceae</taxon>
        <taxon>Suessiales</taxon>
        <taxon>Symbiodiniaceae</taxon>
        <taxon>Symbiodinium</taxon>
    </lineage>
</organism>
<name>A0A1Q9BXV8_SYMMI</name>
<dbReference type="OrthoDB" id="447983at2759"/>
<feature type="compositionally biased region" description="Basic and acidic residues" evidence="1">
    <location>
        <begin position="80"/>
        <end position="89"/>
    </location>
</feature>
<evidence type="ECO:0000313" key="3">
    <source>
        <dbReference type="Proteomes" id="UP000186817"/>
    </source>
</evidence>
<protein>
    <submittedName>
        <fullName evidence="2">Uncharacterized protein</fullName>
    </submittedName>
</protein>
<keyword evidence="3" id="KW-1185">Reference proteome</keyword>
<gene>
    <name evidence="2" type="ORF">AK812_SmicGene44660</name>
</gene>
<feature type="compositionally biased region" description="Polar residues" evidence="1">
    <location>
        <begin position="90"/>
        <end position="103"/>
    </location>
</feature>
<feature type="region of interest" description="Disordered" evidence="1">
    <location>
        <begin position="1831"/>
        <end position="1920"/>
    </location>
</feature>
<feature type="region of interest" description="Disordered" evidence="1">
    <location>
        <begin position="73"/>
        <end position="105"/>
    </location>
</feature>
<evidence type="ECO:0000313" key="2">
    <source>
        <dbReference type="EMBL" id="OLP75522.1"/>
    </source>
</evidence>
<evidence type="ECO:0000256" key="1">
    <source>
        <dbReference type="SAM" id="MobiDB-lite"/>
    </source>
</evidence>
<feature type="compositionally biased region" description="Basic and acidic residues" evidence="1">
    <location>
        <begin position="1831"/>
        <end position="1853"/>
    </location>
</feature>
<reference evidence="2 3" key="1">
    <citation type="submission" date="2016-02" db="EMBL/GenBank/DDBJ databases">
        <title>Genome analysis of coral dinoflagellate symbionts highlights evolutionary adaptations to a symbiotic lifestyle.</title>
        <authorList>
            <person name="Aranda M."/>
            <person name="Li Y."/>
            <person name="Liew Y.J."/>
            <person name="Baumgarten S."/>
            <person name="Simakov O."/>
            <person name="Wilson M."/>
            <person name="Piel J."/>
            <person name="Ashoor H."/>
            <person name="Bougouffa S."/>
            <person name="Bajic V.B."/>
            <person name="Ryu T."/>
            <person name="Ravasi T."/>
            <person name="Bayer T."/>
            <person name="Micklem G."/>
            <person name="Kim H."/>
            <person name="Bhak J."/>
            <person name="Lajeunesse T.C."/>
            <person name="Voolstra C.R."/>
        </authorList>
    </citation>
    <scope>NUCLEOTIDE SEQUENCE [LARGE SCALE GENOMIC DNA]</scope>
    <source>
        <strain evidence="2 3">CCMP2467</strain>
    </source>
</reference>
<dbReference type="Proteomes" id="UP000186817">
    <property type="component" value="Unassembled WGS sequence"/>
</dbReference>
<feature type="region of interest" description="Disordered" evidence="1">
    <location>
        <begin position="32"/>
        <end position="56"/>
    </location>
</feature>
<dbReference type="EMBL" id="LSRX01002426">
    <property type="protein sequence ID" value="OLP75522.1"/>
    <property type="molecule type" value="Genomic_DNA"/>
</dbReference>
<feature type="region of interest" description="Disordered" evidence="1">
    <location>
        <begin position="1702"/>
        <end position="1721"/>
    </location>
</feature>
<sequence>MLSEIRRGQFLPDATRSGRLVSGATEIVSGQEFHSVDPAGDAPIPRAPSPPEPEVKSEIRSEAVGEAITVLESDAEEENALSKRADDSGHVTTGSSGSESSALTVPEVPRLTVPIEPVGFRFLQHKKTRMIHLIKDGNERVLECGRLVSDAHVRRHELERAMCWAHRKSMLAIVGPVGAAFFQRCDEVAPGLKGLLEAKGIKSFRKLAFAVGTPQSAPNETEFHDFAVEIYGAEPSISQIADLRTLHFESTAFVVAVLKEHVSGSDGPEGLPSLKRIPAAERRARLLAQQRRLRGLSIEGELCPSFALCDLANTIYETSVMQWVSPSKCSKRDTELQSVSKHDARSAISLEKQSLVVVPHEGPKTDTSTELRLQWAFMRRGIAFDQCHLLSWEIHQKWVTLLMEALCESPPPGYSAVTAAQIVRADREIWTLLARDLPGPYKVTATGVSPCDAVFERLMTHVGAAWEALDSVARIARWASDAGIPCFVCNPQSSHMWSTPMLRGVSDCLTHSFAFHECMHGGCLPKLSRVQGTHDFLQSLHLLCDHHHFHSAWQPKVADGCILKRTRHDVELPHLFVERAVSCIIAYAHEQGASAPLHLREQLLAPCPAASRLVLGAFPRSHALRPLVPEFGRYVKVLCRPSSAALMTFMRTLPKGAKITARFLNGAPGSGGQHACAPYLDHVDLTRSQEQQSFSIEDVALGAYEDVHGASETSLHKGCKAECISERLLRRGFVTKCELSDLLDALPSDKKFASNRGQCVDTTKTWTTGAYRFSEAIGLRTNTHAYPRTTRLLSSLVTAVFPGCAFSSVGLFKNLKTAPHRDVNNSQGVPNLLVPCSDFTNGSVKVYDSGDSEEPTFLDVSKRPAKLDASKVHSTEDWKGDRLLLVAFHVQGAGSLRGMDARTCGRLGLQLEVTSQTRSSAGCDSEAGSSVETVLIGVPHGPEEFVRKAVAAGHPMDMDRLISPAVDAAVKANFCDDASVVSRRRSDTLRRWSVRARELDGSEARANARRPAHLQKLLAGKRILLWKEILADIGYPDTAILDEVESGLPLTGWMAQSQVFQQRARPPTMSVSTVLAMNKGFHALVRRRLAKRQDPEVEEKTWRETEEELAKGWFWIDHSGSWEGKIIAHRFGLLQKLNLRTIDDCSVGGLNCTVGLPDKMRVHSIDVLSSMLRRALELCGGRASCRWVGRTYDLQAAYRQFGIDVFTRELLRIAVNRPGSDEPVLLGANSLPFGAVGSVSGFLRLSMALWATGLIGLQLCWSAFYDDYPTVTSEPLRASTESTVHGLFTLLGMDYATEGKKAPPFSEMFAALGVNVDMTGAARGSVVVGHTSARKEELSEVVDGFLQCGSMTAKDAERLRGRLVFFEGFTFGRVAQVAMKHIGRHALGSDGSVKLSADVTWALRMVKLRIKQALPITISSVSLRTSYIFTDGAFEKGRGTFGGVFVDHTGACLSYFAGEINKQAMSSMLKTSVHPIYELELLPVLIAMQVWGNLCAFQQVVYYLDNEPARIGMIKGSGGTPTADRIITKAAIRECELGQHAWYARVASHANIADDPSRFSFAAGRLDEAFPSCKTYSCVKEKAAGRLDEAFPSCKTYSCVKEKDGACSMGTGARADGIGGRQARVAEVPAAEGELPSVEVPAAEVPAEGELPSVEVPAEGELPVVEGELPVVKGELPVAEGELPAVEMPEPAASVGEDMPAAALDDEPESSSSSERGEQDRLADILPSLMTLVTRQTDMLAELQEARRQDNRNWAAAVGQLTEILRCQMGSSGASTPRPMPPTPWPSGTETPRPVTRRSRCMRCEPCLAGLPAGARRLPCSTWTLPARARDDKGRWLPEQSDAKPEPPEEEPAKRKRSSSPGLDEPSDEFDLEQLLAVPKKKKDKGKGPPPLAERRDKLGLGDENGPDGPPDVPLVAQYF</sequence>
<proteinExistence type="predicted"/>